<dbReference type="Gene3D" id="2.40.480.10">
    <property type="entry name" value="Allene oxide cyclase-like"/>
    <property type="match status" value="1"/>
</dbReference>
<evidence type="ECO:0000256" key="4">
    <source>
        <dbReference type="RuleBase" id="RU363099"/>
    </source>
</evidence>
<evidence type="ECO:0000256" key="3">
    <source>
        <dbReference type="ARBA" id="ARBA00022525"/>
    </source>
</evidence>
<evidence type="ECO:0000313" key="5">
    <source>
        <dbReference type="EMBL" id="KAK6143151.1"/>
    </source>
</evidence>
<accession>A0ABR0W687</accession>
<dbReference type="Pfam" id="PF03018">
    <property type="entry name" value="Dirigent"/>
    <property type="match status" value="1"/>
</dbReference>
<evidence type="ECO:0000256" key="1">
    <source>
        <dbReference type="ARBA" id="ARBA00010746"/>
    </source>
</evidence>
<reference evidence="5 6" key="1">
    <citation type="journal article" date="2021" name="Comput. Struct. Biotechnol. J.">
        <title>De novo genome assembly of the potent medicinal plant Rehmannia glutinosa using nanopore technology.</title>
        <authorList>
            <person name="Ma L."/>
            <person name="Dong C."/>
            <person name="Song C."/>
            <person name="Wang X."/>
            <person name="Zheng X."/>
            <person name="Niu Y."/>
            <person name="Chen S."/>
            <person name="Feng W."/>
        </authorList>
    </citation>
    <scope>NUCLEOTIDE SEQUENCE [LARGE SCALE GENOMIC DNA]</scope>
    <source>
        <strain evidence="5">DH-2019</strain>
    </source>
</reference>
<comment type="subcellular location">
    <subcellularLocation>
        <location evidence="4">Secreted</location>
        <location evidence="4">Extracellular space</location>
        <location evidence="4">Apoplast</location>
    </subcellularLocation>
</comment>
<dbReference type="InterPro" id="IPR004265">
    <property type="entry name" value="Dirigent"/>
</dbReference>
<dbReference type="Proteomes" id="UP001318860">
    <property type="component" value="Unassembled WGS sequence"/>
</dbReference>
<comment type="subunit">
    <text evidence="2 4">Homodimer.</text>
</comment>
<dbReference type="PANTHER" id="PTHR21495">
    <property type="entry name" value="NUCLEOPORIN-RELATED"/>
    <property type="match status" value="1"/>
</dbReference>
<keyword evidence="4" id="KW-0052">Apoplast</keyword>
<evidence type="ECO:0000256" key="2">
    <source>
        <dbReference type="ARBA" id="ARBA00011738"/>
    </source>
</evidence>
<gene>
    <name evidence="5" type="ORF">DH2020_023499</name>
</gene>
<name>A0ABR0W687_REHGL</name>
<proteinExistence type="inferred from homology"/>
<comment type="caution">
    <text evidence="5">The sequence shown here is derived from an EMBL/GenBank/DDBJ whole genome shotgun (WGS) entry which is preliminary data.</text>
</comment>
<organism evidence="5 6">
    <name type="scientific">Rehmannia glutinosa</name>
    <name type="common">Chinese foxglove</name>
    <dbReference type="NCBI Taxonomy" id="99300"/>
    <lineage>
        <taxon>Eukaryota</taxon>
        <taxon>Viridiplantae</taxon>
        <taxon>Streptophyta</taxon>
        <taxon>Embryophyta</taxon>
        <taxon>Tracheophyta</taxon>
        <taxon>Spermatophyta</taxon>
        <taxon>Magnoliopsida</taxon>
        <taxon>eudicotyledons</taxon>
        <taxon>Gunneridae</taxon>
        <taxon>Pentapetalae</taxon>
        <taxon>asterids</taxon>
        <taxon>lamiids</taxon>
        <taxon>Lamiales</taxon>
        <taxon>Orobanchaceae</taxon>
        <taxon>Rehmannieae</taxon>
        <taxon>Rehmannia</taxon>
    </lineage>
</organism>
<evidence type="ECO:0000313" key="6">
    <source>
        <dbReference type="Proteomes" id="UP001318860"/>
    </source>
</evidence>
<comment type="similarity">
    <text evidence="1 4">Belongs to the plant dirigent protein family.</text>
</comment>
<comment type="function">
    <text evidence="4">Dirigent proteins impart stereoselectivity on the phenoxy radical-coupling reaction, yielding optically active lignans from two molecules of coniferyl alcohol in the biosynthesis of lignans, flavonolignans, and alkaloids and thus plays a central role in plant secondary metabolism.</text>
</comment>
<sequence length="232" mass="25734">MRDDICKWTGLHFYVYIYWPVCVVVEKKLTSDMGKIGKFDSLVEKVIRACGNGSHQENPNTEEEKFKKLVKAKEKVAKLHFYLQDALGGSSATVWEVARSAITASSTASFGQVRVLDDLITAEPDQNSEKLGRAQGMITFSGLEESALTMSLNFYFTSSEYRGSTLCVVGRNPISSKNRELPIVGGTGVFRMARGYSISNTYSYDAATNYGVLEYTVYVAYMDGDYMGTTSK</sequence>
<keyword evidence="6" id="KW-1185">Reference proteome</keyword>
<dbReference type="InterPro" id="IPR044859">
    <property type="entry name" value="Allene_oxi_cyc_Dirigent"/>
</dbReference>
<dbReference type="EMBL" id="JABTTQ020000013">
    <property type="protein sequence ID" value="KAK6143151.1"/>
    <property type="molecule type" value="Genomic_DNA"/>
</dbReference>
<protein>
    <recommendedName>
        <fullName evidence="4">Dirigent protein</fullName>
    </recommendedName>
</protein>
<keyword evidence="3 4" id="KW-0964">Secreted</keyword>